<dbReference type="GO" id="GO:0003924">
    <property type="term" value="F:GTPase activity"/>
    <property type="evidence" value="ECO:0007669"/>
    <property type="project" value="InterPro"/>
</dbReference>
<dbReference type="EMBL" id="BLXT01004499">
    <property type="protein sequence ID" value="GFO13762.1"/>
    <property type="molecule type" value="Genomic_DNA"/>
</dbReference>
<keyword evidence="1" id="KW-0547">Nucleotide-binding</keyword>
<dbReference type="AlphaFoldDB" id="A0AAV4B2M2"/>
<dbReference type="GO" id="GO:0005525">
    <property type="term" value="F:GTP binding"/>
    <property type="evidence" value="ECO:0007669"/>
    <property type="project" value="UniProtKB-KW"/>
</dbReference>
<dbReference type="SMART" id="SM00175">
    <property type="entry name" value="RAB"/>
    <property type="match status" value="1"/>
</dbReference>
<name>A0AAV4B2M2_9GAST</name>
<dbReference type="Proteomes" id="UP000735302">
    <property type="component" value="Unassembled WGS sequence"/>
</dbReference>
<sequence>MSEKPSRQFSDSFFKAAVTDETVSTSSEDEDKHRSHALSEPSFSSSSSARYKNKISKEKLLDRFIRFTRNGEKRYKRRLSENTTEYSNTEAEDELQQTTETLTSVTTGASQRRKSLDKELKSVESKFGAQDSRLRRGKEFKKGILGVRNSLHAIGHTPKVVESRHRASELSLRTVRLSTDLSGSFSKKIRVILVGDPGVGKSTFLQSLINGQYSPANEISNLLADSSFSINHNGRDLDMDIRDTAGQERFRSLTASYYRYAHGCLVFFNVHNRESFNNVAGWLEDISRFNSNVRPPAVVLVGMIHRPARDRGPLRKRRSSLRGDEEVPATSLNKDIYSNGNSNFTSVKAEKSHRQQLHQQFLLQPPSIQRFITKSDKHSGLLRRNSEKSSCREIPIEQAENLASHWEIPYKEVDTNENFDSVLDTLHCLLEMVVTDILEASEIKLNTIVPSSDKKNSICWSDRDDTPHPFICCLHC</sequence>
<comment type="caution">
    <text evidence="4">The sequence shown here is derived from an EMBL/GenBank/DDBJ whole genome shotgun (WGS) entry which is preliminary data.</text>
</comment>
<feature type="region of interest" description="Disordered" evidence="3">
    <location>
        <begin position="311"/>
        <end position="338"/>
    </location>
</feature>
<dbReference type="Pfam" id="PF00071">
    <property type="entry name" value="Ras"/>
    <property type="match status" value="1"/>
</dbReference>
<evidence type="ECO:0000313" key="5">
    <source>
        <dbReference type="Proteomes" id="UP000735302"/>
    </source>
</evidence>
<dbReference type="Gene3D" id="3.40.50.300">
    <property type="entry name" value="P-loop containing nucleotide triphosphate hydrolases"/>
    <property type="match status" value="1"/>
</dbReference>
<dbReference type="NCBIfam" id="TIGR00231">
    <property type="entry name" value="small_GTP"/>
    <property type="match status" value="1"/>
</dbReference>
<dbReference type="PROSITE" id="PS51421">
    <property type="entry name" value="RAS"/>
    <property type="match status" value="1"/>
</dbReference>
<dbReference type="InterPro" id="IPR001806">
    <property type="entry name" value="Small_GTPase"/>
</dbReference>
<dbReference type="CDD" id="cd00154">
    <property type="entry name" value="Rab"/>
    <property type="match status" value="1"/>
</dbReference>
<gene>
    <name evidence="4" type="ORF">PoB_004026700</name>
</gene>
<evidence type="ECO:0000313" key="4">
    <source>
        <dbReference type="EMBL" id="GFO13762.1"/>
    </source>
</evidence>
<dbReference type="PANTHER" id="PTHR47977">
    <property type="entry name" value="RAS-RELATED PROTEIN RAB"/>
    <property type="match status" value="1"/>
</dbReference>
<dbReference type="InterPro" id="IPR050227">
    <property type="entry name" value="Rab"/>
</dbReference>
<dbReference type="PROSITE" id="PS51419">
    <property type="entry name" value="RAB"/>
    <property type="match status" value="1"/>
</dbReference>
<proteinExistence type="predicted"/>
<evidence type="ECO:0000256" key="1">
    <source>
        <dbReference type="ARBA" id="ARBA00022741"/>
    </source>
</evidence>
<dbReference type="SMART" id="SM00174">
    <property type="entry name" value="RHO"/>
    <property type="match status" value="1"/>
</dbReference>
<dbReference type="FunFam" id="3.40.50.300:FF:001447">
    <property type="entry name" value="Ras-related protein Rab-1B"/>
    <property type="match status" value="1"/>
</dbReference>
<keyword evidence="2" id="KW-0342">GTP-binding</keyword>
<evidence type="ECO:0000256" key="3">
    <source>
        <dbReference type="SAM" id="MobiDB-lite"/>
    </source>
</evidence>
<feature type="compositionally biased region" description="Low complexity" evidence="3">
    <location>
        <begin position="38"/>
        <end position="48"/>
    </location>
</feature>
<dbReference type="InterPro" id="IPR005225">
    <property type="entry name" value="Small_GTP-bd"/>
</dbReference>
<dbReference type="SUPFAM" id="SSF52540">
    <property type="entry name" value="P-loop containing nucleoside triphosphate hydrolases"/>
    <property type="match status" value="1"/>
</dbReference>
<accession>A0AAV4B2M2</accession>
<dbReference type="PRINTS" id="PR00449">
    <property type="entry name" value="RASTRNSFRMNG"/>
</dbReference>
<evidence type="ECO:0000256" key="2">
    <source>
        <dbReference type="ARBA" id="ARBA00023134"/>
    </source>
</evidence>
<feature type="region of interest" description="Disordered" evidence="3">
    <location>
        <begin position="76"/>
        <end position="96"/>
    </location>
</feature>
<keyword evidence="5" id="KW-1185">Reference proteome</keyword>
<feature type="region of interest" description="Disordered" evidence="3">
    <location>
        <begin position="19"/>
        <end position="50"/>
    </location>
</feature>
<protein>
    <submittedName>
        <fullName evidence="4">Ras-like GTP-binding protein ypt1</fullName>
    </submittedName>
</protein>
<dbReference type="SMART" id="SM00173">
    <property type="entry name" value="RAS"/>
    <property type="match status" value="1"/>
</dbReference>
<dbReference type="InterPro" id="IPR027417">
    <property type="entry name" value="P-loop_NTPase"/>
</dbReference>
<reference evidence="4 5" key="1">
    <citation type="journal article" date="2021" name="Elife">
        <title>Chloroplast acquisition without the gene transfer in kleptoplastic sea slugs, Plakobranchus ocellatus.</title>
        <authorList>
            <person name="Maeda T."/>
            <person name="Takahashi S."/>
            <person name="Yoshida T."/>
            <person name="Shimamura S."/>
            <person name="Takaki Y."/>
            <person name="Nagai Y."/>
            <person name="Toyoda A."/>
            <person name="Suzuki Y."/>
            <person name="Arimoto A."/>
            <person name="Ishii H."/>
            <person name="Satoh N."/>
            <person name="Nishiyama T."/>
            <person name="Hasebe M."/>
            <person name="Maruyama T."/>
            <person name="Minagawa J."/>
            <person name="Obokata J."/>
            <person name="Shigenobu S."/>
        </authorList>
    </citation>
    <scope>NUCLEOTIDE SEQUENCE [LARGE SCALE GENOMIC DNA]</scope>
</reference>
<organism evidence="4 5">
    <name type="scientific">Plakobranchus ocellatus</name>
    <dbReference type="NCBI Taxonomy" id="259542"/>
    <lineage>
        <taxon>Eukaryota</taxon>
        <taxon>Metazoa</taxon>
        <taxon>Spiralia</taxon>
        <taxon>Lophotrochozoa</taxon>
        <taxon>Mollusca</taxon>
        <taxon>Gastropoda</taxon>
        <taxon>Heterobranchia</taxon>
        <taxon>Euthyneura</taxon>
        <taxon>Panpulmonata</taxon>
        <taxon>Sacoglossa</taxon>
        <taxon>Placobranchoidea</taxon>
        <taxon>Plakobranchidae</taxon>
        <taxon>Plakobranchus</taxon>
    </lineage>
</organism>